<feature type="repeat" description="TPR" evidence="4">
    <location>
        <begin position="1263"/>
        <end position="1296"/>
    </location>
</feature>
<keyword evidence="2 4" id="KW-0802">TPR repeat</keyword>
<dbReference type="PROSITE" id="PS50005">
    <property type="entry name" value="TPR"/>
    <property type="match status" value="5"/>
</dbReference>
<dbReference type="PANTHER" id="PTHR10271">
    <property type="entry name" value="INTERFERON-INDUCED PROTEIN WITH TETRATRICOPEPTIDE REPEATS"/>
    <property type="match status" value="1"/>
</dbReference>
<dbReference type="InterPro" id="IPR011990">
    <property type="entry name" value="TPR-like_helical_dom_sf"/>
</dbReference>
<feature type="non-terminal residue" evidence="5">
    <location>
        <position position="1998"/>
    </location>
</feature>
<keyword evidence="1" id="KW-0677">Repeat</keyword>
<feature type="repeat" description="TPR" evidence="4">
    <location>
        <begin position="954"/>
        <end position="987"/>
    </location>
</feature>
<feature type="repeat" description="TPR" evidence="4">
    <location>
        <begin position="1818"/>
        <end position="1851"/>
    </location>
</feature>
<name>A0AAD1TFH9_PELCU</name>
<feature type="repeat" description="TPR" evidence="4">
    <location>
        <begin position="857"/>
        <end position="890"/>
    </location>
</feature>
<gene>
    <name evidence="5" type="ORF">PECUL_23A052863</name>
</gene>
<comment type="similarity">
    <text evidence="3">Belongs to the IFIT family.</text>
</comment>
<dbReference type="PANTHER" id="PTHR10271:SF35">
    <property type="entry name" value="INTERFERON INDUCED PROTEIN WITH TETRATRICOPEPTIDE REPEATS 5"/>
    <property type="match status" value="1"/>
</dbReference>
<evidence type="ECO:0000256" key="2">
    <source>
        <dbReference type="ARBA" id="ARBA00022803"/>
    </source>
</evidence>
<dbReference type="EMBL" id="OW240922">
    <property type="protein sequence ID" value="CAH2322132.1"/>
    <property type="molecule type" value="Genomic_DNA"/>
</dbReference>
<protein>
    <submittedName>
        <fullName evidence="5">Interferon-induced with tetratricopeptide repeats 5-like</fullName>
    </submittedName>
</protein>
<sequence>MLTAELTAKISRTRFSPTTKTIMTEHRNTLLCVCYECYESVCFVTRIFIRANVGVDTAEHGEIDEIEERLKNQLTYLVSERKYMVYNLLAYIKHLQRDYTESIANLDEAERNCLSTSNGTNCNLLVIYGNYAWVHYYLNQLEKSQLYIDKANNVYKELKQTNDPKDIPEIYGEQGWSLLNFNKKHYEKAKDCFEKALKEAPQDSEWNSGYATVVYRLEGFQNFKTPGLKWESLNLLKRAIELNPKDSVMKALLGLRLQDLKRTQEGLKYIEEALQQTPNLPYLLRYVAIFYRRAGMIDKALCVLKTAVSLIPNSGFHHYQIGLCYRSKMFEKKTLAKSDFKNIKTYSREIQELLQKTIFHFKKGLECKKTHMYAYIDLANIYIEANEYKKTEETFQTVLSFTNLTDNEKQQIHFHYGNFKQFQKKSEKEAIHHYKEALLIPGTFYNKRRCEQEVKKLAERKVTRDPTDASGFSLLGFLLHERSDRGKLSNSLDMSQTTISISAKVAYRSRGLRSPETIHRFGFISATTLKTHLLQLNCHFTWGIQEKYSDIHEIEERLHNQLEFLVSNYKYIVYNLLAYIKHLQRDYTESIANLDEAEKNCLSTSNGTNCKLLVIYGNYAWVYYYLNQFEKAQLYIDKVNNVYKELQQTNDPKDIPEIYGEQGWSLLMFHHKHYEKAKDCFEKALIGAPKDPEWNSGYATAVYRLETFEGIKRSDMLLKLLIRAIELNPKDSVVKALLGLTLQDLKRTQEGLTYIEEALEQTPNLPYLLRYVAKFYRRAGMIDKAICVLKTALGLIPNSGFHHHQLGLCYRSKIIEKTRMANSYYQNKRTNSCEIHELIQKAIFHFKMGLEFKKSHVYAYTDLANMYIEAKEYRKAEETFQKVLSFINLTDNEKQEIHFHYGNFEQYNNKSEEEAIRHYKEALLLPGTFLDKQKCEQALKKLAERKVTRDPTDASGFSLLGFVYKIQQKSSYAITWYEKALKLDPHNEEYLSASYDSLGWLHLSGPTSGSKFELCKDPGATTLKTRLLQLNCHFTWSLLEKDGEIDEIEERLNNQLEFLASENKYMVYNLLAYVKHLQSDYTESIANLDEAERNCLSTSNGTNCKLLVIYGNYAWVHYYLNQLEKSQLYIDKVNNVYKDLKQTKDPNDIPEIYGEQAWSLLKFNRIYYEKAKDCFEKALKEAPEDPEWNSGYATVVYRLESFQDIKCPDQKCESLNLLKKAIELNPKNSVVKALLGLRLQDLRRTQEGLKYIEEALEQTPNLPYLLRYVAKFYRRAGMIDEALDVLKTAVGLIPNSGFHHHQLGLCYRSKMIEKKKIANSGYQNKRINSSEIQGLIQKAIFHFEMVLEFKKSHVYAYIDLANMYREANKYKNAEETFQKVLSFTKLTDEEKQQIHFNYGNFEQYDKKSEKEAIRHYKEALLIPATCRDKQRCEQALKKLAERKVTRDPTDASGFSLLGCCCKRVRLPYVSPRPTGQTPNSDEESCPAPRKTPELNCHFTWGLLEKDSDIDEVEERVHNQLEFLVSDYKYMVYNLLAYIKHLQSDYTESIANLDEAERNCLSTSNGTNCKLLVIYGNYAWVHYYLNQLEKSQLYIDKANNVYKELKQTKDSEDIPEIYGEQGWSLLNFNRIYYEKAKDCFEKALKEAPQDPEWNSGYATVVYRLESFQDIKCAVQQGELLKLLKRAIELNPKDSVVKALLGLTLQDLNRTQEGLTYVEEALEQTPNLPYLLRYVAKFYRRAGMIDKAICVLKTAVRLIPNSGFHHHQLGLCYRSKMIEKTRMANSYYQNKRTYSTEIQELIQKAIFHFELTLEFKKSHVYAYIDLANMYKEANEYRKAVETFQKVLSFTNLRDQEKQDIHFHYGNFEQYHNKSEKEAIHHYQEALLIPGTFYNKHKCEQALKKLAERKVSRDPTDASGFSLLGSRELARVWINQGWDIYISRVWCRVRAHDDEFGLIRKTKGLVVRGKTVYQELLPASKKDPHDDEFGLIRLKVLCSIR</sequence>
<dbReference type="InterPro" id="IPR019734">
    <property type="entry name" value="TPR_rpt"/>
</dbReference>
<reference evidence="5" key="1">
    <citation type="submission" date="2022-03" db="EMBL/GenBank/DDBJ databases">
        <authorList>
            <person name="Alioto T."/>
            <person name="Alioto T."/>
            <person name="Gomez Garrido J."/>
        </authorList>
    </citation>
    <scope>NUCLEOTIDE SEQUENCE</scope>
</reference>
<evidence type="ECO:0000313" key="6">
    <source>
        <dbReference type="Proteomes" id="UP001295444"/>
    </source>
</evidence>
<dbReference type="Pfam" id="PF13181">
    <property type="entry name" value="TPR_8"/>
    <property type="match status" value="3"/>
</dbReference>
<evidence type="ECO:0000256" key="1">
    <source>
        <dbReference type="ARBA" id="ARBA00022737"/>
    </source>
</evidence>
<organism evidence="5 6">
    <name type="scientific">Pelobates cultripes</name>
    <name type="common">Western spadefoot toad</name>
    <dbReference type="NCBI Taxonomy" id="61616"/>
    <lineage>
        <taxon>Eukaryota</taxon>
        <taxon>Metazoa</taxon>
        <taxon>Chordata</taxon>
        <taxon>Craniata</taxon>
        <taxon>Vertebrata</taxon>
        <taxon>Euteleostomi</taxon>
        <taxon>Amphibia</taxon>
        <taxon>Batrachia</taxon>
        <taxon>Anura</taxon>
        <taxon>Pelobatoidea</taxon>
        <taxon>Pelobatidae</taxon>
        <taxon>Pelobates</taxon>
    </lineage>
</organism>
<dbReference type="SUPFAM" id="SSF48452">
    <property type="entry name" value="TPR-like"/>
    <property type="match status" value="9"/>
</dbReference>
<feature type="repeat" description="TPR" evidence="4">
    <location>
        <begin position="1354"/>
        <end position="1387"/>
    </location>
</feature>
<dbReference type="GO" id="GO:0005829">
    <property type="term" value="C:cytosol"/>
    <property type="evidence" value="ECO:0007669"/>
    <property type="project" value="TreeGrafter"/>
</dbReference>
<dbReference type="FunFam" id="1.25.40.10:FF:000032">
    <property type="entry name" value="Interferon-induced protein with tetratricopeptide repeats 5"/>
    <property type="match status" value="4"/>
</dbReference>
<evidence type="ECO:0000313" key="5">
    <source>
        <dbReference type="EMBL" id="CAH2322132.1"/>
    </source>
</evidence>
<dbReference type="SMART" id="SM00028">
    <property type="entry name" value="TPR"/>
    <property type="match status" value="23"/>
</dbReference>
<dbReference type="GO" id="GO:0051607">
    <property type="term" value="P:defense response to virus"/>
    <property type="evidence" value="ECO:0007669"/>
    <property type="project" value="TreeGrafter"/>
</dbReference>
<dbReference type="Proteomes" id="UP001295444">
    <property type="component" value="Chromosome 11"/>
</dbReference>
<proteinExistence type="inferred from homology"/>
<evidence type="ECO:0000256" key="3">
    <source>
        <dbReference type="ARBA" id="ARBA00038336"/>
    </source>
</evidence>
<keyword evidence="6" id="KW-1185">Reference proteome</keyword>
<dbReference type="Gene3D" id="1.25.40.10">
    <property type="entry name" value="Tetratricopeptide repeat domain"/>
    <property type="match status" value="12"/>
</dbReference>
<accession>A0AAD1TFH9</accession>
<evidence type="ECO:0000256" key="4">
    <source>
        <dbReference type="PROSITE-ProRule" id="PRU00339"/>
    </source>
</evidence>